<dbReference type="InterPro" id="IPR010982">
    <property type="entry name" value="Lambda_DNA-bd_dom_sf"/>
</dbReference>
<evidence type="ECO:0000256" key="1">
    <source>
        <dbReference type="ARBA" id="ARBA00023125"/>
    </source>
</evidence>
<protein>
    <submittedName>
        <fullName evidence="4">XRE family transcriptional regulator</fullName>
    </submittedName>
</protein>
<organism evidence="4 5">
    <name type="scientific">Streptomyces capitiformicae</name>
    <dbReference type="NCBI Taxonomy" id="2014920"/>
    <lineage>
        <taxon>Bacteria</taxon>
        <taxon>Bacillati</taxon>
        <taxon>Actinomycetota</taxon>
        <taxon>Actinomycetes</taxon>
        <taxon>Kitasatosporales</taxon>
        <taxon>Streptomycetaceae</taxon>
        <taxon>Streptomyces</taxon>
    </lineage>
</organism>
<dbReference type="Pfam" id="PF01381">
    <property type="entry name" value="HTH_3"/>
    <property type="match status" value="1"/>
</dbReference>
<dbReference type="EMBL" id="BNAT01000016">
    <property type="protein sequence ID" value="GHE30047.1"/>
    <property type="molecule type" value="Genomic_DNA"/>
</dbReference>
<dbReference type="Proteomes" id="UP000603227">
    <property type="component" value="Unassembled WGS sequence"/>
</dbReference>
<feature type="region of interest" description="Disordered" evidence="2">
    <location>
        <begin position="1"/>
        <end position="20"/>
    </location>
</feature>
<dbReference type="PANTHER" id="PTHR46797">
    <property type="entry name" value="HTH-TYPE TRANSCRIPTIONAL REGULATOR"/>
    <property type="match status" value="1"/>
</dbReference>
<dbReference type="Gene3D" id="1.10.260.40">
    <property type="entry name" value="lambda repressor-like DNA-binding domains"/>
    <property type="match status" value="1"/>
</dbReference>
<dbReference type="PROSITE" id="PS50943">
    <property type="entry name" value="HTH_CROC1"/>
    <property type="match status" value="1"/>
</dbReference>
<evidence type="ECO:0000313" key="5">
    <source>
        <dbReference type="Proteomes" id="UP000603227"/>
    </source>
</evidence>
<reference evidence="4" key="1">
    <citation type="journal article" date="2014" name="Int. J. Syst. Evol. Microbiol.">
        <title>Complete genome sequence of Corynebacterium casei LMG S-19264T (=DSM 44701T), isolated from a smear-ripened cheese.</title>
        <authorList>
            <consortium name="US DOE Joint Genome Institute (JGI-PGF)"/>
            <person name="Walter F."/>
            <person name="Albersmeier A."/>
            <person name="Kalinowski J."/>
            <person name="Ruckert C."/>
        </authorList>
    </citation>
    <scope>NUCLEOTIDE SEQUENCE</scope>
    <source>
        <strain evidence="4">CGMCC 4.7403</strain>
    </source>
</reference>
<keyword evidence="5" id="KW-1185">Reference proteome</keyword>
<dbReference type="PANTHER" id="PTHR46797:SF1">
    <property type="entry name" value="METHYLPHOSPHONATE SYNTHASE"/>
    <property type="match status" value="1"/>
</dbReference>
<dbReference type="SUPFAM" id="SSF51182">
    <property type="entry name" value="RmlC-like cupins"/>
    <property type="match status" value="1"/>
</dbReference>
<gene>
    <name evidence="4" type="ORF">GCM10017771_46000</name>
</gene>
<evidence type="ECO:0000313" key="4">
    <source>
        <dbReference type="EMBL" id="GHE30047.1"/>
    </source>
</evidence>
<dbReference type="GO" id="GO:0003700">
    <property type="term" value="F:DNA-binding transcription factor activity"/>
    <property type="evidence" value="ECO:0007669"/>
    <property type="project" value="TreeGrafter"/>
</dbReference>
<dbReference type="InterPro" id="IPR050807">
    <property type="entry name" value="TransReg_Diox_bact_type"/>
</dbReference>
<feature type="compositionally biased region" description="Polar residues" evidence="2">
    <location>
        <begin position="1"/>
        <end position="16"/>
    </location>
</feature>
<dbReference type="CDD" id="cd02209">
    <property type="entry name" value="cupin_XRE_C"/>
    <property type="match status" value="1"/>
</dbReference>
<dbReference type="CDD" id="cd00093">
    <property type="entry name" value="HTH_XRE"/>
    <property type="match status" value="1"/>
</dbReference>
<evidence type="ECO:0000256" key="2">
    <source>
        <dbReference type="SAM" id="MobiDB-lite"/>
    </source>
</evidence>
<dbReference type="GO" id="GO:0003677">
    <property type="term" value="F:DNA binding"/>
    <property type="evidence" value="ECO:0007669"/>
    <property type="project" value="UniProtKB-KW"/>
</dbReference>
<dbReference type="SMART" id="SM00530">
    <property type="entry name" value="HTH_XRE"/>
    <property type="match status" value="1"/>
</dbReference>
<dbReference type="InterPro" id="IPR011051">
    <property type="entry name" value="RmlC_Cupin_sf"/>
</dbReference>
<evidence type="ECO:0000259" key="3">
    <source>
        <dbReference type="PROSITE" id="PS50943"/>
    </source>
</evidence>
<comment type="caution">
    <text evidence="4">The sequence shown here is derived from an EMBL/GenBank/DDBJ whole genome shotgun (WGS) entry which is preliminary data.</text>
</comment>
<proteinExistence type="predicted"/>
<dbReference type="InterPro" id="IPR001387">
    <property type="entry name" value="Cro/C1-type_HTH"/>
</dbReference>
<feature type="domain" description="HTH cro/C1-type" evidence="3">
    <location>
        <begin position="23"/>
        <end position="77"/>
    </location>
</feature>
<dbReference type="SUPFAM" id="SSF47413">
    <property type="entry name" value="lambda repressor-like DNA-binding domains"/>
    <property type="match status" value="1"/>
</dbReference>
<name>A0A918YZC3_9ACTN</name>
<dbReference type="GO" id="GO:0005829">
    <property type="term" value="C:cytosol"/>
    <property type="evidence" value="ECO:0007669"/>
    <property type="project" value="TreeGrafter"/>
</dbReference>
<dbReference type="InterPro" id="IPR014710">
    <property type="entry name" value="RmlC-like_jellyroll"/>
</dbReference>
<dbReference type="AlphaFoldDB" id="A0A918YZC3"/>
<accession>A0A918YZC3</accession>
<sequence>MAAPSGSGQRPVSSTAAAVGAKIRLRRRQRGMSAAEIARRAGLSKATLSQMEAGKGNPTIGTLDAIAVALRIPIADLPARDADTGPVYRPGNPAEPGEVARDLLRRISLENWRLRIPPETELTGVPHATGTIEHLLIAAGHVTAWPVDAPQDLGPGDMLAFAGDVPHFYRTAAEAVDITGVFASPIGT</sequence>
<dbReference type="Gene3D" id="2.60.120.10">
    <property type="entry name" value="Jelly Rolls"/>
    <property type="match status" value="1"/>
</dbReference>
<reference evidence="4" key="2">
    <citation type="submission" date="2020-09" db="EMBL/GenBank/DDBJ databases">
        <authorList>
            <person name="Sun Q."/>
            <person name="Zhou Y."/>
        </authorList>
    </citation>
    <scope>NUCLEOTIDE SEQUENCE</scope>
    <source>
        <strain evidence="4">CGMCC 4.7403</strain>
    </source>
</reference>
<keyword evidence="1" id="KW-0238">DNA-binding</keyword>